<accession>A0A9Q1LYY9</accession>
<gene>
    <name evidence="1" type="ORF">K7X08_021213</name>
</gene>
<name>A0A9Q1LYY9_9SOLA</name>
<sequence>MADSASDSLNDFTSMDFRDGMYPKQEGVTLRYRHLFSTNCSRLGKASSETSHSEKDGFSSFKNLSLPNCLSFTFHVLELMGKSHQLSKLHISISEDLVCLPKSYQHFPDEFANHPFSECLLRNLVHSAK</sequence>
<protein>
    <submittedName>
        <fullName evidence="1">Uncharacterized protein</fullName>
    </submittedName>
</protein>
<keyword evidence="2" id="KW-1185">Reference proteome</keyword>
<dbReference type="EMBL" id="JAJAGQ010000012">
    <property type="protein sequence ID" value="KAJ8547977.1"/>
    <property type="molecule type" value="Genomic_DNA"/>
</dbReference>
<proteinExistence type="predicted"/>
<dbReference type="Proteomes" id="UP001152561">
    <property type="component" value="Unassembled WGS sequence"/>
</dbReference>
<evidence type="ECO:0000313" key="2">
    <source>
        <dbReference type="Proteomes" id="UP001152561"/>
    </source>
</evidence>
<evidence type="ECO:0000313" key="1">
    <source>
        <dbReference type="EMBL" id="KAJ8547977.1"/>
    </source>
</evidence>
<organism evidence="1 2">
    <name type="scientific">Anisodus acutangulus</name>
    <dbReference type="NCBI Taxonomy" id="402998"/>
    <lineage>
        <taxon>Eukaryota</taxon>
        <taxon>Viridiplantae</taxon>
        <taxon>Streptophyta</taxon>
        <taxon>Embryophyta</taxon>
        <taxon>Tracheophyta</taxon>
        <taxon>Spermatophyta</taxon>
        <taxon>Magnoliopsida</taxon>
        <taxon>eudicotyledons</taxon>
        <taxon>Gunneridae</taxon>
        <taxon>Pentapetalae</taxon>
        <taxon>asterids</taxon>
        <taxon>lamiids</taxon>
        <taxon>Solanales</taxon>
        <taxon>Solanaceae</taxon>
        <taxon>Solanoideae</taxon>
        <taxon>Hyoscyameae</taxon>
        <taxon>Anisodus</taxon>
    </lineage>
</organism>
<dbReference type="AlphaFoldDB" id="A0A9Q1LYY9"/>
<reference evidence="2" key="1">
    <citation type="journal article" date="2023" name="Proc. Natl. Acad. Sci. U.S.A.">
        <title>Genomic and structural basis for evolution of tropane alkaloid biosynthesis.</title>
        <authorList>
            <person name="Wanga Y.-J."/>
            <person name="Taina T."/>
            <person name="Yua J.-Y."/>
            <person name="Lia J."/>
            <person name="Xua B."/>
            <person name="Chenc J."/>
            <person name="D'Auriad J.C."/>
            <person name="Huanga J.-P."/>
            <person name="Huanga S.-X."/>
        </authorList>
    </citation>
    <scope>NUCLEOTIDE SEQUENCE [LARGE SCALE GENOMIC DNA]</scope>
    <source>
        <strain evidence="2">cv. KIB-2019</strain>
    </source>
</reference>
<comment type="caution">
    <text evidence="1">The sequence shown here is derived from an EMBL/GenBank/DDBJ whole genome shotgun (WGS) entry which is preliminary data.</text>
</comment>